<evidence type="ECO:0000256" key="2">
    <source>
        <dbReference type="ARBA" id="ARBA00022679"/>
    </source>
</evidence>
<gene>
    <name evidence="7" type="ORF">DFH08DRAFT_719988</name>
</gene>
<dbReference type="Gene3D" id="1.10.510.10">
    <property type="entry name" value="Transferase(Phosphotransferase) domain 1"/>
    <property type="match status" value="1"/>
</dbReference>
<dbReference type="GO" id="GO:0005524">
    <property type="term" value="F:ATP binding"/>
    <property type="evidence" value="ECO:0007669"/>
    <property type="project" value="UniProtKB-KW"/>
</dbReference>
<keyword evidence="3" id="KW-0547">Nucleotide-binding</keyword>
<evidence type="ECO:0000256" key="5">
    <source>
        <dbReference type="ARBA" id="ARBA00022840"/>
    </source>
</evidence>
<sequence length="77" mass="8172">VGIASGLKFLHENDVVHGDLKQNVLVDKYGTPCICDFGISKVVSRRGFTTTAVGTASYMAPELLFVVDGPDTSPQTS</sequence>
<dbReference type="GO" id="GO:0004674">
    <property type="term" value="F:protein serine/threonine kinase activity"/>
    <property type="evidence" value="ECO:0007669"/>
    <property type="project" value="UniProtKB-KW"/>
</dbReference>
<evidence type="ECO:0000313" key="7">
    <source>
        <dbReference type="EMBL" id="KAJ7307742.1"/>
    </source>
</evidence>
<accession>A0AAD6Z572</accession>
<comment type="caution">
    <text evidence="7">The sequence shown here is derived from an EMBL/GenBank/DDBJ whole genome shotgun (WGS) entry which is preliminary data.</text>
</comment>
<evidence type="ECO:0000256" key="4">
    <source>
        <dbReference type="ARBA" id="ARBA00022777"/>
    </source>
</evidence>
<dbReference type="PROSITE" id="PS50011">
    <property type="entry name" value="PROTEIN_KINASE_DOM"/>
    <property type="match status" value="1"/>
</dbReference>
<keyword evidence="8" id="KW-1185">Reference proteome</keyword>
<dbReference type="PANTHER" id="PTHR24351">
    <property type="entry name" value="RIBOSOMAL PROTEIN S6 KINASE"/>
    <property type="match status" value="1"/>
</dbReference>
<reference evidence="7" key="1">
    <citation type="submission" date="2023-03" db="EMBL/GenBank/DDBJ databases">
        <title>Massive genome expansion in bonnet fungi (Mycena s.s.) driven by repeated elements and novel gene families across ecological guilds.</title>
        <authorList>
            <consortium name="Lawrence Berkeley National Laboratory"/>
            <person name="Harder C.B."/>
            <person name="Miyauchi S."/>
            <person name="Viragh M."/>
            <person name="Kuo A."/>
            <person name="Thoen E."/>
            <person name="Andreopoulos B."/>
            <person name="Lu D."/>
            <person name="Skrede I."/>
            <person name="Drula E."/>
            <person name="Henrissat B."/>
            <person name="Morin E."/>
            <person name="Kohler A."/>
            <person name="Barry K."/>
            <person name="LaButti K."/>
            <person name="Morin E."/>
            <person name="Salamov A."/>
            <person name="Lipzen A."/>
            <person name="Mereny Z."/>
            <person name="Hegedus B."/>
            <person name="Baldrian P."/>
            <person name="Stursova M."/>
            <person name="Weitz H."/>
            <person name="Taylor A."/>
            <person name="Grigoriev I.V."/>
            <person name="Nagy L.G."/>
            <person name="Martin F."/>
            <person name="Kauserud H."/>
        </authorList>
    </citation>
    <scope>NUCLEOTIDE SEQUENCE</scope>
    <source>
        <strain evidence="7">CBHHK002</strain>
    </source>
</reference>
<evidence type="ECO:0000256" key="3">
    <source>
        <dbReference type="ARBA" id="ARBA00022741"/>
    </source>
</evidence>
<keyword evidence="5" id="KW-0067">ATP-binding</keyword>
<dbReference type="AlphaFoldDB" id="A0AAD6Z572"/>
<keyword evidence="1" id="KW-0723">Serine/threonine-protein kinase</keyword>
<evidence type="ECO:0000313" key="8">
    <source>
        <dbReference type="Proteomes" id="UP001218218"/>
    </source>
</evidence>
<dbReference type="Pfam" id="PF00069">
    <property type="entry name" value="Pkinase"/>
    <property type="match status" value="1"/>
</dbReference>
<evidence type="ECO:0000259" key="6">
    <source>
        <dbReference type="PROSITE" id="PS50011"/>
    </source>
</evidence>
<proteinExistence type="predicted"/>
<feature type="non-terminal residue" evidence="7">
    <location>
        <position position="77"/>
    </location>
</feature>
<dbReference type="InterPro" id="IPR000719">
    <property type="entry name" value="Prot_kinase_dom"/>
</dbReference>
<protein>
    <submittedName>
        <fullName evidence="7">Kinase-like domain-containing protein</fullName>
    </submittedName>
</protein>
<keyword evidence="2" id="KW-0808">Transferase</keyword>
<evidence type="ECO:0000256" key="1">
    <source>
        <dbReference type="ARBA" id="ARBA00022527"/>
    </source>
</evidence>
<dbReference type="EMBL" id="JARIHO010000087">
    <property type="protein sequence ID" value="KAJ7307742.1"/>
    <property type="molecule type" value="Genomic_DNA"/>
</dbReference>
<dbReference type="InterPro" id="IPR011009">
    <property type="entry name" value="Kinase-like_dom_sf"/>
</dbReference>
<dbReference type="Proteomes" id="UP001218218">
    <property type="component" value="Unassembled WGS sequence"/>
</dbReference>
<organism evidence="7 8">
    <name type="scientific">Mycena albidolilacea</name>
    <dbReference type="NCBI Taxonomy" id="1033008"/>
    <lineage>
        <taxon>Eukaryota</taxon>
        <taxon>Fungi</taxon>
        <taxon>Dikarya</taxon>
        <taxon>Basidiomycota</taxon>
        <taxon>Agaricomycotina</taxon>
        <taxon>Agaricomycetes</taxon>
        <taxon>Agaricomycetidae</taxon>
        <taxon>Agaricales</taxon>
        <taxon>Marasmiineae</taxon>
        <taxon>Mycenaceae</taxon>
        <taxon>Mycena</taxon>
    </lineage>
</organism>
<keyword evidence="4 7" id="KW-0418">Kinase</keyword>
<feature type="domain" description="Protein kinase" evidence="6">
    <location>
        <begin position="1"/>
        <end position="77"/>
    </location>
</feature>
<dbReference type="SUPFAM" id="SSF56112">
    <property type="entry name" value="Protein kinase-like (PK-like)"/>
    <property type="match status" value="1"/>
</dbReference>
<name>A0AAD6Z572_9AGAR</name>